<gene>
    <name evidence="3" type="ORF">BC938DRAFT_476686</name>
</gene>
<dbReference type="GO" id="GO:0008236">
    <property type="term" value="F:serine-type peptidase activity"/>
    <property type="evidence" value="ECO:0007669"/>
    <property type="project" value="InterPro"/>
</dbReference>
<feature type="signal peptide" evidence="1">
    <location>
        <begin position="1"/>
        <end position="25"/>
    </location>
</feature>
<comment type="caution">
    <text evidence="3">The sequence shown here is derived from an EMBL/GenBank/DDBJ whole genome shotgun (WGS) entry which is preliminary data.</text>
</comment>
<keyword evidence="1" id="KW-0732">Signal</keyword>
<dbReference type="SUPFAM" id="SSF53474">
    <property type="entry name" value="alpha/beta-Hydrolases"/>
    <property type="match status" value="1"/>
</dbReference>
<dbReference type="GO" id="GO:0006508">
    <property type="term" value="P:proteolysis"/>
    <property type="evidence" value="ECO:0007669"/>
    <property type="project" value="InterPro"/>
</dbReference>
<feature type="domain" description="Peptidase S9 prolyl oligopeptidase catalytic" evidence="2">
    <location>
        <begin position="16"/>
        <end position="154"/>
    </location>
</feature>
<dbReference type="Pfam" id="PF00326">
    <property type="entry name" value="Peptidase_S9"/>
    <property type="match status" value="1"/>
</dbReference>
<dbReference type="PANTHER" id="PTHR11731">
    <property type="entry name" value="PROTEASE FAMILY S9B,C DIPEPTIDYL-PEPTIDASE IV-RELATED"/>
    <property type="match status" value="1"/>
</dbReference>
<accession>A0A433PF68</accession>
<evidence type="ECO:0000313" key="3">
    <source>
        <dbReference type="EMBL" id="RUS16149.1"/>
    </source>
</evidence>
<evidence type="ECO:0000313" key="4">
    <source>
        <dbReference type="Proteomes" id="UP000274822"/>
    </source>
</evidence>
<dbReference type="Gene3D" id="3.40.50.1820">
    <property type="entry name" value="alpha/beta hydrolase"/>
    <property type="match status" value="1"/>
</dbReference>
<keyword evidence="3" id="KW-0378">Hydrolase</keyword>
<dbReference type="EMBL" id="RBNJ01024645">
    <property type="protein sequence ID" value="RUS16149.1"/>
    <property type="molecule type" value="Genomic_DNA"/>
</dbReference>
<sequence>MVTNDYKFPRFLRLFLALRLGFAVALIDSRGSSDRGTAFEAHLRYRMGTVELKDQIEGLRHLAQARIGAVPNSQGDFVSVIDLERVAITGWSYGGYLSLMAIAQYPEVFKIAIAGAPVTQWELYDTAYTERYMGLPGVNAEGYKRGSVIDMAEKFPD</sequence>
<reference evidence="3 4" key="1">
    <citation type="journal article" date="2018" name="New Phytol.">
        <title>Phylogenomics of Endogonaceae and evolution of mycorrhizas within Mucoromycota.</title>
        <authorList>
            <person name="Chang Y."/>
            <person name="Desiro A."/>
            <person name="Na H."/>
            <person name="Sandor L."/>
            <person name="Lipzen A."/>
            <person name="Clum A."/>
            <person name="Barry K."/>
            <person name="Grigoriev I.V."/>
            <person name="Martin F.M."/>
            <person name="Stajich J.E."/>
            <person name="Smith M.E."/>
            <person name="Bonito G."/>
            <person name="Spatafora J.W."/>
        </authorList>
    </citation>
    <scope>NUCLEOTIDE SEQUENCE [LARGE SCALE GENOMIC DNA]</scope>
    <source>
        <strain evidence="3 4">AD002</strain>
    </source>
</reference>
<protein>
    <submittedName>
        <fullName evidence="3">Alpha/Beta hydrolase protein</fullName>
    </submittedName>
</protein>
<dbReference type="Proteomes" id="UP000274822">
    <property type="component" value="Unassembled WGS sequence"/>
</dbReference>
<evidence type="ECO:0000256" key="1">
    <source>
        <dbReference type="SAM" id="SignalP"/>
    </source>
</evidence>
<dbReference type="PANTHER" id="PTHR11731:SF193">
    <property type="entry name" value="DIPEPTIDYL PEPTIDASE 9"/>
    <property type="match status" value="1"/>
</dbReference>
<organism evidence="3 4">
    <name type="scientific">Jimgerdemannia flammicorona</name>
    <dbReference type="NCBI Taxonomy" id="994334"/>
    <lineage>
        <taxon>Eukaryota</taxon>
        <taxon>Fungi</taxon>
        <taxon>Fungi incertae sedis</taxon>
        <taxon>Mucoromycota</taxon>
        <taxon>Mucoromycotina</taxon>
        <taxon>Endogonomycetes</taxon>
        <taxon>Endogonales</taxon>
        <taxon>Endogonaceae</taxon>
        <taxon>Jimgerdemannia</taxon>
    </lineage>
</organism>
<dbReference type="AlphaFoldDB" id="A0A433PF68"/>
<proteinExistence type="predicted"/>
<feature type="chain" id="PRO_5019029071" evidence="1">
    <location>
        <begin position="26"/>
        <end position="157"/>
    </location>
</feature>
<dbReference type="InterPro" id="IPR029058">
    <property type="entry name" value="AB_hydrolase_fold"/>
</dbReference>
<dbReference type="GO" id="GO:0008239">
    <property type="term" value="F:dipeptidyl-peptidase activity"/>
    <property type="evidence" value="ECO:0007669"/>
    <property type="project" value="TreeGrafter"/>
</dbReference>
<keyword evidence="4" id="KW-1185">Reference proteome</keyword>
<name>A0A433PF68_9FUNG</name>
<evidence type="ECO:0000259" key="2">
    <source>
        <dbReference type="Pfam" id="PF00326"/>
    </source>
</evidence>
<feature type="non-terminal residue" evidence="3">
    <location>
        <position position="157"/>
    </location>
</feature>
<dbReference type="InterPro" id="IPR050278">
    <property type="entry name" value="Serine_Prot_S9B/DPPIV"/>
</dbReference>
<dbReference type="InterPro" id="IPR001375">
    <property type="entry name" value="Peptidase_S9_cat"/>
</dbReference>